<protein>
    <submittedName>
        <fullName evidence="1">Uncharacterized protein</fullName>
    </submittedName>
</protein>
<evidence type="ECO:0000313" key="1">
    <source>
        <dbReference type="EMBL" id="KAF7804072.1"/>
    </source>
</evidence>
<name>A0A834SIB8_9FABA</name>
<accession>A0A834SIB8</accession>
<dbReference type="Proteomes" id="UP000634136">
    <property type="component" value="Unassembled WGS sequence"/>
</dbReference>
<keyword evidence="2" id="KW-1185">Reference proteome</keyword>
<evidence type="ECO:0000313" key="2">
    <source>
        <dbReference type="Proteomes" id="UP000634136"/>
    </source>
</evidence>
<sequence length="86" mass="9587">MVGAVYMIKSNLSTCIELDYTPEEEILNEASHFAVKLIALLYQDDGPSSSLPVTKSISTDSISADGYLIYVTFQVTQFSKWIRQFG</sequence>
<organism evidence="1 2">
    <name type="scientific">Senna tora</name>
    <dbReference type="NCBI Taxonomy" id="362788"/>
    <lineage>
        <taxon>Eukaryota</taxon>
        <taxon>Viridiplantae</taxon>
        <taxon>Streptophyta</taxon>
        <taxon>Embryophyta</taxon>
        <taxon>Tracheophyta</taxon>
        <taxon>Spermatophyta</taxon>
        <taxon>Magnoliopsida</taxon>
        <taxon>eudicotyledons</taxon>
        <taxon>Gunneridae</taxon>
        <taxon>Pentapetalae</taxon>
        <taxon>rosids</taxon>
        <taxon>fabids</taxon>
        <taxon>Fabales</taxon>
        <taxon>Fabaceae</taxon>
        <taxon>Caesalpinioideae</taxon>
        <taxon>Cassia clade</taxon>
        <taxon>Senna</taxon>
    </lineage>
</organism>
<gene>
    <name evidence="1" type="ORF">G2W53_043183</name>
</gene>
<proteinExistence type="predicted"/>
<dbReference type="AlphaFoldDB" id="A0A834SIB8"/>
<reference evidence="1" key="1">
    <citation type="submission" date="2020-09" db="EMBL/GenBank/DDBJ databases">
        <title>Genome-Enabled Discovery of Anthraquinone Biosynthesis in Senna tora.</title>
        <authorList>
            <person name="Kang S.-H."/>
            <person name="Pandey R.P."/>
            <person name="Lee C.-M."/>
            <person name="Sim J.-S."/>
            <person name="Jeong J.-T."/>
            <person name="Choi B.-S."/>
            <person name="Jung M."/>
            <person name="Ginzburg D."/>
            <person name="Zhao K."/>
            <person name="Won S.Y."/>
            <person name="Oh T.-J."/>
            <person name="Yu Y."/>
            <person name="Kim N.-H."/>
            <person name="Lee O.R."/>
            <person name="Lee T.-H."/>
            <person name="Bashyal P."/>
            <person name="Kim T.-S."/>
            <person name="Lee W.-H."/>
            <person name="Kawkins C."/>
            <person name="Kim C.-K."/>
            <person name="Kim J.S."/>
            <person name="Ahn B.O."/>
            <person name="Rhee S.Y."/>
            <person name="Sohng J.K."/>
        </authorList>
    </citation>
    <scope>NUCLEOTIDE SEQUENCE</scope>
    <source>
        <tissue evidence="1">Leaf</tissue>
    </source>
</reference>
<dbReference type="EMBL" id="JAAIUW010000013">
    <property type="protein sequence ID" value="KAF7804072.1"/>
    <property type="molecule type" value="Genomic_DNA"/>
</dbReference>
<comment type="caution">
    <text evidence="1">The sequence shown here is derived from an EMBL/GenBank/DDBJ whole genome shotgun (WGS) entry which is preliminary data.</text>
</comment>